<dbReference type="InterPro" id="IPR006094">
    <property type="entry name" value="Oxid_FAD_bind_N"/>
</dbReference>
<keyword evidence="3" id="KW-0285">Flavoprotein</keyword>
<dbReference type="InterPro" id="IPR016169">
    <property type="entry name" value="FAD-bd_PCMH_sub2"/>
</dbReference>
<dbReference type="FunFam" id="3.30.70.2740:FF:000001">
    <property type="entry name" value="D-lactate dehydrogenase mitochondrial"/>
    <property type="match status" value="1"/>
</dbReference>
<proteinExistence type="inferred from homology"/>
<gene>
    <name evidence="7" type="ORF">KKC1_29120</name>
</gene>
<dbReference type="Proteomes" id="UP000197032">
    <property type="component" value="Unassembled WGS sequence"/>
</dbReference>
<dbReference type="PROSITE" id="PS51387">
    <property type="entry name" value="FAD_PCMH"/>
    <property type="match status" value="1"/>
</dbReference>
<dbReference type="GO" id="GO:0071949">
    <property type="term" value="F:FAD binding"/>
    <property type="evidence" value="ECO:0007669"/>
    <property type="project" value="InterPro"/>
</dbReference>
<dbReference type="InterPro" id="IPR016164">
    <property type="entry name" value="FAD-linked_Oxase-like_C"/>
</dbReference>
<dbReference type="InterPro" id="IPR036318">
    <property type="entry name" value="FAD-bd_PCMH-like_sf"/>
</dbReference>
<dbReference type="GO" id="GO:0016491">
    <property type="term" value="F:oxidoreductase activity"/>
    <property type="evidence" value="ECO:0007669"/>
    <property type="project" value="UniProtKB-KW"/>
</dbReference>
<dbReference type="InterPro" id="IPR016166">
    <property type="entry name" value="FAD-bd_PCMH"/>
</dbReference>
<keyword evidence="8" id="KW-1185">Reference proteome</keyword>
<dbReference type="PANTHER" id="PTHR42934">
    <property type="entry name" value="GLYCOLATE OXIDASE SUBUNIT GLCD"/>
    <property type="match status" value="1"/>
</dbReference>
<dbReference type="Gene3D" id="3.30.43.10">
    <property type="entry name" value="Uridine Diphospho-n-acetylenolpyruvylglucosamine Reductase, domain 2"/>
    <property type="match status" value="1"/>
</dbReference>
<dbReference type="PANTHER" id="PTHR42934:SF1">
    <property type="entry name" value="GLYCOLATE OXIDASE SUBUNIT GLCD"/>
    <property type="match status" value="1"/>
</dbReference>
<dbReference type="SUPFAM" id="SSF56176">
    <property type="entry name" value="FAD-binding/transporter-associated domain-like"/>
    <property type="match status" value="1"/>
</dbReference>
<evidence type="ECO:0000256" key="3">
    <source>
        <dbReference type="ARBA" id="ARBA00022630"/>
    </source>
</evidence>
<organism evidence="7 8">
    <name type="scientific">Calderihabitans maritimus</name>
    <dbReference type="NCBI Taxonomy" id="1246530"/>
    <lineage>
        <taxon>Bacteria</taxon>
        <taxon>Bacillati</taxon>
        <taxon>Bacillota</taxon>
        <taxon>Clostridia</taxon>
        <taxon>Neomoorellales</taxon>
        <taxon>Calderihabitantaceae</taxon>
        <taxon>Calderihabitans</taxon>
    </lineage>
</organism>
<dbReference type="Gene3D" id="3.30.465.10">
    <property type="match status" value="1"/>
</dbReference>
<comment type="cofactor">
    <cofactor evidence="1">
        <name>FAD</name>
        <dbReference type="ChEBI" id="CHEBI:57692"/>
    </cofactor>
</comment>
<evidence type="ECO:0000256" key="4">
    <source>
        <dbReference type="ARBA" id="ARBA00022827"/>
    </source>
</evidence>
<dbReference type="Pfam" id="PF01565">
    <property type="entry name" value="FAD_binding_4"/>
    <property type="match status" value="1"/>
</dbReference>
<dbReference type="InterPro" id="IPR051914">
    <property type="entry name" value="FAD-linked_OxidoTrans_Type4"/>
</dbReference>
<evidence type="ECO:0000256" key="1">
    <source>
        <dbReference type="ARBA" id="ARBA00001974"/>
    </source>
</evidence>
<dbReference type="OrthoDB" id="9767256at2"/>
<dbReference type="Gene3D" id="1.10.45.10">
    <property type="entry name" value="Vanillyl-alcohol Oxidase, Chain A, domain 4"/>
    <property type="match status" value="1"/>
</dbReference>
<dbReference type="Gene3D" id="3.30.70.2740">
    <property type="match status" value="1"/>
</dbReference>
<evidence type="ECO:0000313" key="7">
    <source>
        <dbReference type="EMBL" id="GAW93785.1"/>
    </source>
</evidence>
<reference evidence="8" key="1">
    <citation type="journal article" date="2017" name="Appl. Environ. Microbiol.">
        <title>Genomic analysis of Calderihabitans maritimus KKC1, a thermophilic hydrogenogenic carboxydotrophic bacterium isolated from marine sediment.</title>
        <authorList>
            <person name="Omae K."/>
            <person name="Yoneda Y."/>
            <person name="Fukuyama Y."/>
            <person name="Yoshida T."/>
            <person name="Sako Y."/>
        </authorList>
    </citation>
    <scope>NUCLEOTIDE SEQUENCE [LARGE SCALE GENOMIC DNA]</scope>
    <source>
        <strain evidence="8">KKC1</strain>
    </source>
</reference>
<sequence>MLSRRVISQLKDIFGPPNVLTSKISMEAYAYDSSPFIHYPEAVVFADKVEQISQLMKLANREKIVVVPRGAGTSLSGGAVPVHGGIILVLNRFNRILEIDPVNEVAWVESGVTNLALQQAAASYGLMFGPDPASQKVATMGGNVAEGAGGIRGVKYGVTRDHLLGLEVVLPDGEVVMIGGLGKYVPQIDLTGIFCGSEGTLGIITKILVKLIPLPEAIRTMMAVFGSLDKAGEAVSQIIARGIVPTTLEIMDQTMIRAVDDFINVGFPREAEAVLLIEVDGYEVEVDRQVESVVSICKEQGATDIRKATDEKERQDLWLARRSGNGALGRIKPAYMVQDVTVPRHKLPDMLRFVSDISKKYGIIIAQMAHAGDGNLHPHLLYDPFQPEELERVKQASHEIFTAALEMGGSLTGEHGIGMEKLEFMTQAFTANDLDFMEQVKRALDPHLVLNRGKVLDIA</sequence>
<name>A0A1Z5HWU7_9FIRM</name>
<dbReference type="InterPro" id="IPR004113">
    <property type="entry name" value="FAD-bd_oxidored_4_C"/>
</dbReference>
<evidence type="ECO:0000256" key="5">
    <source>
        <dbReference type="ARBA" id="ARBA00023002"/>
    </source>
</evidence>
<dbReference type="Gene3D" id="3.30.70.2190">
    <property type="match status" value="1"/>
</dbReference>
<evidence type="ECO:0000256" key="2">
    <source>
        <dbReference type="ARBA" id="ARBA00008000"/>
    </source>
</evidence>
<dbReference type="RefSeq" id="WP_088554854.1">
    <property type="nucleotide sequence ID" value="NZ_BDGJ01000168.1"/>
</dbReference>
<evidence type="ECO:0000313" key="8">
    <source>
        <dbReference type="Proteomes" id="UP000197032"/>
    </source>
</evidence>
<protein>
    <submittedName>
        <fullName evidence="7">FAD/FMN-containing dehydrogenases</fullName>
    </submittedName>
</protein>
<dbReference type="EMBL" id="BDGJ01000168">
    <property type="protein sequence ID" value="GAW93785.1"/>
    <property type="molecule type" value="Genomic_DNA"/>
</dbReference>
<dbReference type="AlphaFoldDB" id="A0A1Z5HWU7"/>
<keyword evidence="4" id="KW-0274">FAD</keyword>
<dbReference type="InterPro" id="IPR016167">
    <property type="entry name" value="FAD-bd_PCMH_sub1"/>
</dbReference>
<feature type="domain" description="FAD-binding PCMH-type" evidence="6">
    <location>
        <begin position="36"/>
        <end position="214"/>
    </location>
</feature>
<comment type="caution">
    <text evidence="7">The sequence shown here is derived from an EMBL/GenBank/DDBJ whole genome shotgun (WGS) entry which is preliminary data.</text>
</comment>
<accession>A0A1Z5HWU7</accession>
<dbReference type="SUPFAM" id="SSF55103">
    <property type="entry name" value="FAD-linked oxidases, C-terminal domain"/>
    <property type="match status" value="1"/>
</dbReference>
<comment type="similarity">
    <text evidence="2">Belongs to the FAD-binding oxidoreductase/transferase type 4 family.</text>
</comment>
<evidence type="ECO:0000259" key="6">
    <source>
        <dbReference type="PROSITE" id="PS51387"/>
    </source>
</evidence>
<dbReference type="Pfam" id="PF02913">
    <property type="entry name" value="FAD-oxidase_C"/>
    <property type="match status" value="1"/>
</dbReference>
<keyword evidence="5" id="KW-0560">Oxidoreductase</keyword>
<dbReference type="InterPro" id="IPR016171">
    <property type="entry name" value="Vanillyl_alc_oxidase_C-sub2"/>
</dbReference>